<reference evidence="2 3" key="1">
    <citation type="submission" date="2022-03" db="EMBL/GenBank/DDBJ databases">
        <authorList>
            <person name="Jo J.-H."/>
            <person name="Im W.-T."/>
        </authorList>
    </citation>
    <scope>NUCLEOTIDE SEQUENCE [LARGE SCALE GENOMIC DNA]</scope>
    <source>
        <strain evidence="2 3">SM33</strain>
    </source>
</reference>
<gene>
    <name evidence="2" type="ORF">LZ016_07240</name>
</gene>
<dbReference type="Proteomes" id="UP001203058">
    <property type="component" value="Unassembled WGS sequence"/>
</dbReference>
<feature type="chain" id="PRO_5046978401" evidence="1">
    <location>
        <begin position="23"/>
        <end position="210"/>
    </location>
</feature>
<keyword evidence="1" id="KW-0732">Signal</keyword>
<feature type="signal peptide" evidence="1">
    <location>
        <begin position="1"/>
        <end position="22"/>
    </location>
</feature>
<accession>A0ABS9VLP8</accession>
<dbReference type="RefSeq" id="WP_241446728.1">
    <property type="nucleotide sequence ID" value="NZ_JAKZHW010000001.1"/>
</dbReference>
<sequence length="210" mass="23658">MKMIYSLMAGVAALSLAAPASAQWVHEPNYSQTPNTPAPTQWGHSRTYSQQLRMQIDAGVSEGAISRRESFALREELSQLVRLERRFSPNGISGREHAQLLQRSTALAEDIRIASRDHNGRRGDTASWESRSINGQWVPDARFAGLHPGDRFNGDARIGQHVTARMVNLPAEYRGQYVDDARVYYGYDNGRVYQIDRQSQMILALLDITR</sequence>
<evidence type="ECO:0000313" key="2">
    <source>
        <dbReference type="EMBL" id="MCH8615892.1"/>
    </source>
</evidence>
<evidence type="ECO:0000313" key="3">
    <source>
        <dbReference type="Proteomes" id="UP001203058"/>
    </source>
</evidence>
<protein>
    <submittedName>
        <fullName evidence="2">Uncharacterized protein</fullName>
    </submittedName>
</protein>
<organism evidence="2 3">
    <name type="scientific">Sphingomonas telluris</name>
    <dbReference type="NCBI Taxonomy" id="2907998"/>
    <lineage>
        <taxon>Bacteria</taxon>
        <taxon>Pseudomonadati</taxon>
        <taxon>Pseudomonadota</taxon>
        <taxon>Alphaproteobacteria</taxon>
        <taxon>Sphingomonadales</taxon>
        <taxon>Sphingomonadaceae</taxon>
        <taxon>Sphingomonas</taxon>
    </lineage>
</organism>
<dbReference type="EMBL" id="JAKZHW010000001">
    <property type="protein sequence ID" value="MCH8615892.1"/>
    <property type="molecule type" value="Genomic_DNA"/>
</dbReference>
<name>A0ABS9VLP8_9SPHN</name>
<proteinExistence type="predicted"/>
<keyword evidence="3" id="KW-1185">Reference proteome</keyword>
<evidence type="ECO:0000256" key="1">
    <source>
        <dbReference type="SAM" id="SignalP"/>
    </source>
</evidence>
<comment type="caution">
    <text evidence="2">The sequence shown here is derived from an EMBL/GenBank/DDBJ whole genome shotgun (WGS) entry which is preliminary data.</text>
</comment>